<sequence length="722" mass="79139">MTVATAAEPETKWTPGSDTDTFDDPLTDCLVQLARIHGCPASRTALRAGLPLVRNRLTVELFARAAERAQMASRVVKRPLASMTNLELPAVLLLDGHRACIALEIDRDRQRITVLLPETGMGEETLACSELEEFYTGYAIFVRPRFRNRQETMDTSGGEKRWFWSTLARSWRIYRDVLIASFLINVFGLAGPFFTLNVYDRVIPNNAFETLWVLATGIGVVYLFNLVMRGLRSYFVDEAGKKANLQLSAMLFEKVLGLRMEFRPKSVGAFAKNLQQFESIRDFITSFSITALIDLPFMFLALGAIWYLGGPIALIHAGAILLLLLYAALIQVPLKKAVEKNFSAAAQKNGILVEGLSGIETIKMLGAEGQLQRAWEEAVSYIATWSARARFLSSSVNHVANFILNMTVVGVVVAGVYRIAAGELTQGGLIALVILTRQAVAPMSQVVSLATRFHRARAALQTLNRIMALPVERPAGKNFLHRATFRGAISLKQVNFAYPDQKVETLKNITLSIEPGEKVGIIGPIGSGKTTLGKLLLGLYQPTAGMVCMDGTDIRQIDPAQLRRVIGYVPQDIVLFRGTIRDNIILGSPDVDDDTVLQAAELAGVTEIVNHHPMGFDMEIGEQGSGLSGGQRQSVAMARAILHDPPVLVLDEPSSAMDNRTESRLKTRLTTLLAPKTLILITHRASLLDLVDRIIVIDNGTVVADGPRSRVLEALKTGQLSL</sequence>
<keyword evidence="7 9" id="KW-1133">Transmembrane helix</keyword>
<dbReference type="InterPro" id="IPR005074">
    <property type="entry name" value="Peptidase_C39"/>
</dbReference>
<keyword evidence="6" id="KW-0067">ATP-binding</keyword>
<dbReference type="GO" id="GO:0140359">
    <property type="term" value="F:ABC-type transporter activity"/>
    <property type="evidence" value="ECO:0007669"/>
    <property type="project" value="InterPro"/>
</dbReference>
<dbReference type="InterPro" id="IPR027417">
    <property type="entry name" value="P-loop_NTPase"/>
</dbReference>
<dbReference type="FunFam" id="3.40.50.300:FF:000299">
    <property type="entry name" value="ABC transporter ATP-binding protein/permease"/>
    <property type="match status" value="1"/>
</dbReference>
<keyword evidence="4 9" id="KW-0812">Transmembrane</keyword>
<keyword evidence="8 9" id="KW-0472">Membrane</keyword>
<dbReference type="CDD" id="cd18587">
    <property type="entry name" value="ABC_6TM_LapB_like"/>
    <property type="match status" value="1"/>
</dbReference>
<feature type="domain" description="ABC transmembrane type-1" evidence="11">
    <location>
        <begin position="177"/>
        <end position="455"/>
    </location>
</feature>
<dbReference type="SMART" id="SM00382">
    <property type="entry name" value="AAA"/>
    <property type="match status" value="1"/>
</dbReference>
<evidence type="ECO:0000256" key="7">
    <source>
        <dbReference type="ARBA" id="ARBA00022989"/>
    </source>
</evidence>
<dbReference type="InterPro" id="IPR003439">
    <property type="entry name" value="ABC_transporter-like_ATP-bd"/>
</dbReference>
<dbReference type="GO" id="GO:0006508">
    <property type="term" value="P:proteolysis"/>
    <property type="evidence" value="ECO:0007669"/>
    <property type="project" value="InterPro"/>
</dbReference>
<dbReference type="GO" id="GO:0016887">
    <property type="term" value="F:ATP hydrolysis activity"/>
    <property type="evidence" value="ECO:0007669"/>
    <property type="project" value="InterPro"/>
</dbReference>
<dbReference type="PROSITE" id="PS50893">
    <property type="entry name" value="ABC_TRANSPORTER_2"/>
    <property type="match status" value="1"/>
</dbReference>
<dbReference type="KEGG" id="ddu:GF1_01130"/>
<protein>
    <submittedName>
        <fullName evidence="13">ABC transporter</fullName>
    </submittedName>
</protein>
<dbReference type="InterPro" id="IPR039421">
    <property type="entry name" value="Type_1_exporter"/>
</dbReference>
<dbReference type="EMBL" id="AP024233">
    <property type="protein sequence ID" value="BCO07737.1"/>
    <property type="molecule type" value="Genomic_DNA"/>
</dbReference>
<feature type="transmembrane region" description="Helical" evidence="9">
    <location>
        <begin position="283"/>
        <end position="307"/>
    </location>
</feature>
<dbReference type="Gene3D" id="1.20.1560.10">
    <property type="entry name" value="ABC transporter type 1, transmembrane domain"/>
    <property type="match status" value="1"/>
</dbReference>
<dbReference type="GO" id="GO:0008233">
    <property type="term" value="F:peptidase activity"/>
    <property type="evidence" value="ECO:0007669"/>
    <property type="project" value="InterPro"/>
</dbReference>
<evidence type="ECO:0000256" key="9">
    <source>
        <dbReference type="SAM" id="Phobius"/>
    </source>
</evidence>
<dbReference type="InterPro" id="IPR003593">
    <property type="entry name" value="AAA+_ATPase"/>
</dbReference>
<dbReference type="PANTHER" id="PTHR24221">
    <property type="entry name" value="ATP-BINDING CASSETTE SUB-FAMILY B"/>
    <property type="match status" value="1"/>
</dbReference>
<dbReference type="AlphaFoldDB" id="A0A915XIM0"/>
<evidence type="ECO:0000256" key="6">
    <source>
        <dbReference type="ARBA" id="ARBA00022840"/>
    </source>
</evidence>
<dbReference type="SUPFAM" id="SSF52540">
    <property type="entry name" value="P-loop containing nucleoside triphosphate hydrolases"/>
    <property type="match status" value="1"/>
</dbReference>
<proteinExistence type="predicted"/>
<name>A0A915XIM0_9BACT</name>
<evidence type="ECO:0000313" key="13">
    <source>
        <dbReference type="EMBL" id="BCO07737.1"/>
    </source>
</evidence>
<dbReference type="Proteomes" id="UP001063350">
    <property type="component" value="Chromosome"/>
</dbReference>
<feature type="domain" description="ABC transporter" evidence="10">
    <location>
        <begin position="489"/>
        <end position="722"/>
    </location>
</feature>
<evidence type="ECO:0000256" key="2">
    <source>
        <dbReference type="ARBA" id="ARBA00022448"/>
    </source>
</evidence>
<evidence type="ECO:0000256" key="5">
    <source>
        <dbReference type="ARBA" id="ARBA00022741"/>
    </source>
</evidence>
<dbReference type="Pfam" id="PF00664">
    <property type="entry name" value="ABC_membrane"/>
    <property type="match status" value="1"/>
</dbReference>
<dbReference type="GO" id="GO:0034040">
    <property type="term" value="F:ATPase-coupled lipid transmembrane transporter activity"/>
    <property type="evidence" value="ECO:0007669"/>
    <property type="project" value="TreeGrafter"/>
</dbReference>
<evidence type="ECO:0000313" key="14">
    <source>
        <dbReference type="Proteomes" id="UP001063350"/>
    </source>
</evidence>
<evidence type="ECO:0000256" key="1">
    <source>
        <dbReference type="ARBA" id="ARBA00004651"/>
    </source>
</evidence>
<feature type="transmembrane region" description="Helical" evidence="9">
    <location>
        <begin position="398"/>
        <end position="417"/>
    </location>
</feature>
<dbReference type="RefSeq" id="WP_267927681.1">
    <property type="nucleotide sequence ID" value="NZ_AP024233.1"/>
</dbReference>
<dbReference type="NCBIfam" id="TIGR03375">
    <property type="entry name" value="type_I_sec_LssB"/>
    <property type="match status" value="1"/>
</dbReference>
<evidence type="ECO:0000256" key="8">
    <source>
        <dbReference type="ARBA" id="ARBA00023136"/>
    </source>
</evidence>
<dbReference type="PROSITE" id="PS50929">
    <property type="entry name" value="ABC_TM1F"/>
    <property type="match status" value="1"/>
</dbReference>
<keyword evidence="3" id="KW-1003">Cell membrane</keyword>
<dbReference type="CDD" id="cd02421">
    <property type="entry name" value="Peptidase_C39_likeD"/>
    <property type="match status" value="1"/>
</dbReference>
<dbReference type="GO" id="GO:0005524">
    <property type="term" value="F:ATP binding"/>
    <property type="evidence" value="ECO:0007669"/>
    <property type="project" value="UniProtKB-KW"/>
</dbReference>
<accession>A0A915XIM0</accession>
<dbReference type="InterPro" id="IPR011527">
    <property type="entry name" value="ABC1_TM_dom"/>
</dbReference>
<feature type="transmembrane region" description="Helical" evidence="9">
    <location>
        <begin position="211"/>
        <end position="228"/>
    </location>
</feature>
<evidence type="ECO:0000259" key="10">
    <source>
        <dbReference type="PROSITE" id="PS50893"/>
    </source>
</evidence>
<dbReference type="SUPFAM" id="SSF90123">
    <property type="entry name" value="ABC transporter transmembrane region"/>
    <property type="match status" value="1"/>
</dbReference>
<feature type="transmembrane region" description="Helical" evidence="9">
    <location>
        <begin position="313"/>
        <end position="334"/>
    </location>
</feature>
<keyword evidence="5" id="KW-0547">Nucleotide-binding</keyword>
<comment type="subcellular location">
    <subcellularLocation>
        <location evidence="1">Cell membrane</location>
        <topology evidence="1">Multi-pass membrane protein</topology>
    </subcellularLocation>
</comment>
<keyword evidence="2" id="KW-0813">Transport</keyword>
<dbReference type="GO" id="GO:0005886">
    <property type="term" value="C:plasma membrane"/>
    <property type="evidence" value="ECO:0007669"/>
    <property type="project" value="UniProtKB-SubCell"/>
</dbReference>
<evidence type="ECO:0000256" key="4">
    <source>
        <dbReference type="ARBA" id="ARBA00022692"/>
    </source>
</evidence>
<dbReference type="PANTHER" id="PTHR24221:SF248">
    <property type="entry name" value="ABC TRANSPORTER TRANSMEMBRANE REGION"/>
    <property type="match status" value="1"/>
</dbReference>
<feature type="transmembrane region" description="Helical" evidence="9">
    <location>
        <begin position="177"/>
        <end position="199"/>
    </location>
</feature>
<evidence type="ECO:0000256" key="3">
    <source>
        <dbReference type="ARBA" id="ARBA00022475"/>
    </source>
</evidence>
<keyword evidence="14" id="KW-1185">Reference proteome</keyword>
<dbReference type="InterPro" id="IPR036640">
    <property type="entry name" value="ABC1_TM_sf"/>
</dbReference>
<reference evidence="13" key="1">
    <citation type="submission" date="2020-12" db="EMBL/GenBank/DDBJ databases">
        <title>Desulfobium dissulfuricans gen. nov., sp. nov., a novel mesophilic, sulfate-reducing bacterium isolated from a deep-sea hydrothermal vent.</title>
        <authorList>
            <person name="Hashimoto Y."/>
            <person name="Tame A."/>
            <person name="Sawayama S."/>
            <person name="Miyazaki J."/>
            <person name="Takai K."/>
            <person name="Nakagawa S."/>
        </authorList>
    </citation>
    <scope>NUCLEOTIDE SEQUENCE</scope>
    <source>
        <strain evidence="13">GF1</strain>
    </source>
</reference>
<gene>
    <name evidence="13" type="ORF">GF1_01130</name>
</gene>
<dbReference type="Gene3D" id="3.90.70.10">
    <property type="entry name" value="Cysteine proteinases"/>
    <property type="match status" value="1"/>
</dbReference>
<dbReference type="CDD" id="cd03245">
    <property type="entry name" value="ABCC_bacteriocin_exporters"/>
    <property type="match status" value="1"/>
</dbReference>
<organism evidence="13 14">
    <name type="scientific">Desulfolithobacter dissulfuricans</name>
    <dbReference type="NCBI Taxonomy" id="2795293"/>
    <lineage>
        <taxon>Bacteria</taxon>
        <taxon>Pseudomonadati</taxon>
        <taxon>Thermodesulfobacteriota</taxon>
        <taxon>Desulfobulbia</taxon>
        <taxon>Desulfobulbales</taxon>
        <taxon>Desulfobulbaceae</taxon>
        <taxon>Desulfolithobacter</taxon>
    </lineage>
</organism>
<dbReference type="InterPro" id="IPR017750">
    <property type="entry name" value="ATPase_T1SS"/>
</dbReference>
<evidence type="ECO:0000259" key="12">
    <source>
        <dbReference type="PROSITE" id="PS50990"/>
    </source>
</evidence>
<dbReference type="Pfam" id="PF00005">
    <property type="entry name" value="ABC_tran"/>
    <property type="match status" value="1"/>
</dbReference>
<dbReference type="PROSITE" id="PS50990">
    <property type="entry name" value="PEPTIDASE_C39"/>
    <property type="match status" value="1"/>
</dbReference>
<evidence type="ECO:0000259" key="11">
    <source>
        <dbReference type="PROSITE" id="PS50929"/>
    </source>
</evidence>
<dbReference type="Gene3D" id="3.40.50.300">
    <property type="entry name" value="P-loop containing nucleotide triphosphate hydrolases"/>
    <property type="match status" value="1"/>
</dbReference>
<feature type="domain" description="Peptidase C39" evidence="12">
    <location>
        <begin position="18"/>
        <end position="142"/>
    </location>
</feature>
<dbReference type="Pfam" id="PF03412">
    <property type="entry name" value="Peptidase_C39"/>
    <property type="match status" value="1"/>
</dbReference>